<dbReference type="Proteomes" id="UP001206895">
    <property type="component" value="Unassembled WGS sequence"/>
</dbReference>
<gene>
    <name evidence="1" type="ORF">LX13_003510</name>
</gene>
<proteinExistence type="predicted"/>
<protein>
    <submittedName>
        <fullName evidence="1">Transcriptional regulator, AbiEi antitoxin, Type IV TA system</fullName>
    </submittedName>
</protein>
<evidence type="ECO:0000313" key="1">
    <source>
        <dbReference type="EMBL" id="MCP2177682.1"/>
    </source>
</evidence>
<organism evidence="1 2">
    <name type="scientific">Williamsia maris</name>
    <dbReference type="NCBI Taxonomy" id="72806"/>
    <lineage>
        <taxon>Bacteria</taxon>
        <taxon>Bacillati</taxon>
        <taxon>Actinomycetota</taxon>
        <taxon>Actinomycetes</taxon>
        <taxon>Mycobacteriales</taxon>
        <taxon>Nocardiaceae</taxon>
        <taxon>Williamsia</taxon>
    </lineage>
</organism>
<reference evidence="1 2" key="1">
    <citation type="submission" date="2022-06" db="EMBL/GenBank/DDBJ databases">
        <title>Genomic Encyclopedia of Archaeal and Bacterial Type Strains, Phase II (KMG-II): from individual species to whole genera.</title>
        <authorList>
            <person name="Goeker M."/>
        </authorList>
    </citation>
    <scope>NUCLEOTIDE SEQUENCE [LARGE SCALE GENOMIC DNA]</scope>
    <source>
        <strain evidence="1 2">DSM 44693</strain>
    </source>
</reference>
<sequence>MAPNRSPLRPSEVNSFPIDRHGLVHRSNAVQSGHTDAQLARAVAAGELTRVMRGVFTHRSDRTPEQAHRLMGIATGSPDGSVVVSHQSAATLHRLEMLRPQLRRVHLTVGNGVKAHRTAVRHEHEAHLADHEVTTIDGVLVTSLERTAVDVARTTSMGFAGALAVLDSALRLGADRSVMASMMLTARRGVAQARRALHHADGNAENPGESWSRAQMINAGLPPARLQHRFRSSTGELLARTDFDWAGLLVGEFDGMVKYQKLLRPGETPFDAMRREKEREDALRRAGIMVIRWTWTDLERGRVVPMVRDWLLRFRLVTA</sequence>
<evidence type="ECO:0000313" key="2">
    <source>
        <dbReference type="Proteomes" id="UP001206895"/>
    </source>
</evidence>
<comment type="caution">
    <text evidence="1">The sequence shown here is derived from an EMBL/GenBank/DDBJ whole genome shotgun (WGS) entry which is preliminary data.</text>
</comment>
<name>A0ABT1HHG4_9NOCA</name>
<accession>A0ABT1HHG4</accession>
<keyword evidence="2" id="KW-1185">Reference proteome</keyword>
<dbReference type="EMBL" id="JAMTCJ010000003">
    <property type="protein sequence ID" value="MCP2177682.1"/>
    <property type="molecule type" value="Genomic_DNA"/>
</dbReference>